<gene>
    <name evidence="12" type="primary">LOC105230485</name>
</gene>
<evidence type="ECO:0000256" key="6">
    <source>
        <dbReference type="ARBA" id="ARBA00022989"/>
    </source>
</evidence>
<accession>A0A8N4L3G8</accession>
<dbReference type="GO" id="GO:0007165">
    <property type="term" value="P:signal transduction"/>
    <property type="evidence" value="ECO:0007669"/>
    <property type="project" value="UniProtKB-KW"/>
</dbReference>
<dbReference type="PANTHER" id="PTHR21137">
    <property type="entry name" value="ODORANT RECEPTOR"/>
    <property type="match status" value="1"/>
</dbReference>
<dbReference type="OrthoDB" id="6604226at2759"/>
<dbReference type="GO" id="GO:0004984">
    <property type="term" value="F:olfactory receptor activity"/>
    <property type="evidence" value="ECO:0007669"/>
    <property type="project" value="InterPro"/>
</dbReference>
<reference evidence="12" key="1">
    <citation type="submission" date="2025-08" db="UniProtKB">
        <authorList>
            <consortium name="RefSeq"/>
        </authorList>
    </citation>
    <scope>IDENTIFICATION</scope>
    <source>
        <tissue evidence="12">Adult</tissue>
    </source>
</reference>
<evidence type="ECO:0000256" key="5">
    <source>
        <dbReference type="ARBA" id="ARBA00022725"/>
    </source>
</evidence>
<proteinExistence type="inferred from homology"/>
<organism evidence="11 12">
    <name type="scientific">Bactrocera dorsalis</name>
    <name type="common">Oriental fruit fly</name>
    <name type="synonym">Dacus dorsalis</name>
    <dbReference type="NCBI Taxonomy" id="27457"/>
    <lineage>
        <taxon>Eukaryota</taxon>
        <taxon>Metazoa</taxon>
        <taxon>Ecdysozoa</taxon>
        <taxon>Arthropoda</taxon>
        <taxon>Hexapoda</taxon>
        <taxon>Insecta</taxon>
        <taxon>Pterygota</taxon>
        <taxon>Neoptera</taxon>
        <taxon>Endopterygota</taxon>
        <taxon>Diptera</taxon>
        <taxon>Brachycera</taxon>
        <taxon>Muscomorpha</taxon>
        <taxon>Tephritoidea</taxon>
        <taxon>Tephritidae</taxon>
        <taxon>Bactrocera</taxon>
        <taxon>Bactrocera</taxon>
    </lineage>
</organism>
<keyword evidence="5 10" id="KW-0552">Olfaction</keyword>
<comment type="similarity">
    <text evidence="10">Belongs to the insect chemoreceptor superfamily. Heteromeric odorant receptor channel (TC 1.A.69) family.</text>
</comment>
<evidence type="ECO:0000256" key="10">
    <source>
        <dbReference type="RuleBase" id="RU351113"/>
    </source>
</evidence>
<dbReference type="Pfam" id="PF02949">
    <property type="entry name" value="7tm_6"/>
    <property type="match status" value="1"/>
</dbReference>
<keyword evidence="6 10" id="KW-1133">Transmembrane helix</keyword>
<keyword evidence="8 10" id="KW-0675">Receptor</keyword>
<dbReference type="GO" id="GO:0005886">
    <property type="term" value="C:plasma membrane"/>
    <property type="evidence" value="ECO:0007669"/>
    <property type="project" value="UniProtKB-SubCell"/>
</dbReference>
<dbReference type="Proteomes" id="UP001652620">
    <property type="component" value="Chromosome 4"/>
</dbReference>
<keyword evidence="7 10" id="KW-0472">Membrane</keyword>
<sequence length="465" mass="53213">MTTTCRLMHIKALGLALVNKTSEIRCNMRQSPRQATAEMPKIGLALAIHNEIATQRDIKIKASSSAKALSENIEEEAAEQDVSSQDTTRYLFKSAFGMGLVMPSRYRALYVIYGFLVNFFTTFYFPIGFTLILFTLPDDVNVSNLLTSLQVTFDVYGGSAKIIIMKFVLEKLRATQILTQRLDKRCRASDEVAELRQMVRFGKKVVIFYLTIFLCYSASTFLASVSSGYPPYSLYFPFLKWRRSRTEFIIASLLEFIIMDFACLQQTVNDGYPVIYINMLRCHMKILQFRVEKLGTNPTLTQVEHLSELKLCIKDHQLLIELYDTIAPIISITLFIQFALSAVCIGTALINIVIFANEFQTQVACSFFILAVLIEIYPACYFSQCLINESDKLADVIFHSNWIEQSPEYRKLIIFFLQRSQRPMFLTAGKLFPVTLSSFVSIAKFSFSLYTFIEKMNLKERFGIE</sequence>
<dbReference type="GO" id="GO:0005549">
    <property type="term" value="F:odorant binding"/>
    <property type="evidence" value="ECO:0007669"/>
    <property type="project" value="InterPro"/>
</dbReference>
<keyword evidence="11" id="KW-1185">Reference proteome</keyword>
<feature type="transmembrane region" description="Helical" evidence="10">
    <location>
        <begin position="108"/>
        <end position="136"/>
    </location>
</feature>
<evidence type="ECO:0000256" key="2">
    <source>
        <dbReference type="ARBA" id="ARBA00022475"/>
    </source>
</evidence>
<feature type="transmembrane region" description="Helical" evidence="10">
    <location>
        <begin position="431"/>
        <end position="453"/>
    </location>
</feature>
<dbReference type="RefSeq" id="XP_029407913.2">
    <property type="nucleotide sequence ID" value="XM_029552053.2"/>
</dbReference>
<keyword evidence="4 10" id="KW-0812">Transmembrane</keyword>
<dbReference type="InterPro" id="IPR004117">
    <property type="entry name" value="7tm6_olfct_rcpt"/>
</dbReference>
<dbReference type="KEGG" id="bdr:105230485"/>
<dbReference type="PANTHER" id="PTHR21137:SF35">
    <property type="entry name" value="ODORANT RECEPTOR 19A-RELATED"/>
    <property type="match status" value="1"/>
</dbReference>
<evidence type="ECO:0000256" key="7">
    <source>
        <dbReference type="ARBA" id="ARBA00023136"/>
    </source>
</evidence>
<evidence type="ECO:0000256" key="3">
    <source>
        <dbReference type="ARBA" id="ARBA00022606"/>
    </source>
</evidence>
<feature type="transmembrane region" description="Helical" evidence="10">
    <location>
        <begin position="363"/>
        <end position="384"/>
    </location>
</feature>
<name>A0A8N4L3G8_BACDO</name>
<dbReference type="GeneID" id="105230485"/>
<feature type="transmembrane region" description="Helical" evidence="10">
    <location>
        <begin position="206"/>
        <end position="229"/>
    </location>
</feature>
<feature type="transmembrane region" description="Helical" evidence="10">
    <location>
        <begin position="326"/>
        <end position="356"/>
    </location>
</feature>
<keyword evidence="3 10" id="KW-0716">Sensory transduction</keyword>
<evidence type="ECO:0000256" key="9">
    <source>
        <dbReference type="ARBA" id="ARBA00023224"/>
    </source>
</evidence>
<evidence type="ECO:0000256" key="8">
    <source>
        <dbReference type="ARBA" id="ARBA00023170"/>
    </source>
</evidence>
<comment type="caution">
    <text evidence="10">Lacks conserved residue(s) required for the propagation of feature annotation.</text>
</comment>
<evidence type="ECO:0000313" key="11">
    <source>
        <dbReference type="Proteomes" id="UP001652620"/>
    </source>
</evidence>
<keyword evidence="9 10" id="KW-0807">Transducer</keyword>
<evidence type="ECO:0000256" key="4">
    <source>
        <dbReference type="ARBA" id="ARBA00022692"/>
    </source>
</evidence>
<protein>
    <recommendedName>
        <fullName evidence="10">Odorant receptor</fullName>
    </recommendedName>
</protein>
<keyword evidence="2" id="KW-1003">Cell membrane</keyword>
<dbReference type="AlphaFoldDB" id="A0A8N4L3G8"/>
<feature type="transmembrane region" description="Helical" evidence="10">
    <location>
        <begin position="148"/>
        <end position="169"/>
    </location>
</feature>
<evidence type="ECO:0000256" key="1">
    <source>
        <dbReference type="ARBA" id="ARBA00004651"/>
    </source>
</evidence>
<evidence type="ECO:0000313" key="12">
    <source>
        <dbReference type="RefSeq" id="XP_029407913.2"/>
    </source>
</evidence>
<comment type="subcellular location">
    <subcellularLocation>
        <location evidence="1 10">Cell membrane</location>
        <topology evidence="1 10">Multi-pass membrane protein</topology>
    </subcellularLocation>
</comment>